<organism evidence="4 5">
    <name type="scientific">Setaria digitata</name>
    <dbReference type="NCBI Taxonomy" id="48799"/>
    <lineage>
        <taxon>Eukaryota</taxon>
        <taxon>Metazoa</taxon>
        <taxon>Ecdysozoa</taxon>
        <taxon>Nematoda</taxon>
        <taxon>Chromadorea</taxon>
        <taxon>Rhabditida</taxon>
        <taxon>Spirurina</taxon>
        <taxon>Spiruromorpha</taxon>
        <taxon>Filarioidea</taxon>
        <taxon>Setariidae</taxon>
        <taxon>Setaria</taxon>
    </lineage>
</organism>
<feature type="region of interest" description="Disordered" evidence="3">
    <location>
        <begin position="1"/>
        <end position="41"/>
    </location>
</feature>
<feature type="compositionally biased region" description="Polar residues" evidence="3">
    <location>
        <begin position="15"/>
        <end position="31"/>
    </location>
</feature>
<accession>A0A915Q4C6</accession>
<dbReference type="InterPro" id="IPR006970">
    <property type="entry name" value="PT"/>
</dbReference>
<keyword evidence="2" id="KW-0677">Repeat</keyword>
<dbReference type="Pfam" id="PF04886">
    <property type="entry name" value="PT"/>
    <property type="match status" value="1"/>
</dbReference>
<evidence type="ECO:0000313" key="4">
    <source>
        <dbReference type="Proteomes" id="UP000887581"/>
    </source>
</evidence>
<evidence type="ECO:0000256" key="2">
    <source>
        <dbReference type="ARBA" id="ARBA00022737"/>
    </source>
</evidence>
<name>A0A915Q4C6_9BILA</name>
<protein>
    <submittedName>
        <fullName evidence="5">Uncharacterized protein</fullName>
    </submittedName>
</protein>
<feature type="compositionally biased region" description="Basic and acidic residues" evidence="3">
    <location>
        <begin position="32"/>
        <end position="41"/>
    </location>
</feature>
<dbReference type="WBParaSite" id="sdigi.contig556.g8986.t1">
    <property type="protein sequence ID" value="sdigi.contig556.g8986.t1"/>
    <property type="gene ID" value="sdigi.contig556.g8986"/>
</dbReference>
<evidence type="ECO:0000256" key="1">
    <source>
        <dbReference type="ARBA" id="ARBA00022729"/>
    </source>
</evidence>
<reference evidence="5" key="1">
    <citation type="submission" date="2022-11" db="UniProtKB">
        <authorList>
            <consortium name="WormBaseParasite"/>
        </authorList>
    </citation>
    <scope>IDENTIFICATION</scope>
</reference>
<proteinExistence type="predicted"/>
<sequence>MPTTTHSVAAIKQPRPTSQPTDKPTNQPTDEPTNRPTDRPAFKKVFHLPEKQAESNQAGTHLAIKGEKVWVYGNGNLQKNHIKRNNGIELRSPYMRPAPLSINARKEKYYWRLIFQTDSGNFPTATVAAVVSWLIGWLAVVDQSAVRPVTWDPEN</sequence>
<evidence type="ECO:0000256" key="3">
    <source>
        <dbReference type="SAM" id="MobiDB-lite"/>
    </source>
</evidence>
<evidence type="ECO:0000313" key="5">
    <source>
        <dbReference type="WBParaSite" id="sdigi.contig556.g8986.t1"/>
    </source>
</evidence>
<keyword evidence="4" id="KW-1185">Reference proteome</keyword>
<dbReference type="AlphaFoldDB" id="A0A915Q4C6"/>
<dbReference type="Proteomes" id="UP000887581">
    <property type="component" value="Unplaced"/>
</dbReference>
<keyword evidence="1" id="KW-0732">Signal</keyword>